<dbReference type="EMBL" id="BAABME010020642">
    <property type="protein sequence ID" value="GAA0161004.1"/>
    <property type="molecule type" value="Genomic_DNA"/>
</dbReference>
<organism evidence="1 2">
    <name type="scientific">Lithospermum erythrorhizon</name>
    <name type="common">Purple gromwell</name>
    <name type="synonym">Lithospermum officinale var. erythrorhizon</name>
    <dbReference type="NCBI Taxonomy" id="34254"/>
    <lineage>
        <taxon>Eukaryota</taxon>
        <taxon>Viridiplantae</taxon>
        <taxon>Streptophyta</taxon>
        <taxon>Embryophyta</taxon>
        <taxon>Tracheophyta</taxon>
        <taxon>Spermatophyta</taxon>
        <taxon>Magnoliopsida</taxon>
        <taxon>eudicotyledons</taxon>
        <taxon>Gunneridae</taxon>
        <taxon>Pentapetalae</taxon>
        <taxon>asterids</taxon>
        <taxon>lamiids</taxon>
        <taxon>Boraginales</taxon>
        <taxon>Boraginaceae</taxon>
        <taxon>Boraginoideae</taxon>
        <taxon>Lithospermeae</taxon>
        <taxon>Lithospermum</taxon>
    </lineage>
</organism>
<keyword evidence="2" id="KW-1185">Reference proteome</keyword>
<dbReference type="CDD" id="cd09272">
    <property type="entry name" value="RNase_HI_RT_Ty1"/>
    <property type="match status" value="1"/>
</dbReference>
<reference evidence="1 2" key="1">
    <citation type="submission" date="2024-01" db="EMBL/GenBank/DDBJ databases">
        <title>The complete chloroplast genome sequence of Lithospermum erythrorhizon: insights into the phylogenetic relationship among Boraginaceae species and the maternal lineages of purple gromwells.</title>
        <authorList>
            <person name="Okada T."/>
            <person name="Watanabe K."/>
        </authorList>
    </citation>
    <scope>NUCLEOTIDE SEQUENCE [LARGE SCALE GENOMIC DNA]</scope>
</reference>
<sequence length="155" mass="18066">MKDFGKALYILGIQIYRDRATWLITHCKTMYINGVLLRFRMVDSKKGSIMYAMLCIVPKQSIDADSTTKAKYIATSEAIEEACWINKFEPCVYHKSKHILKKYHLIREKFDRGDIKVCKVAREAHVADLFTKPLPQQKHDEHASKIGLRQMSQWC</sequence>
<dbReference type="Proteomes" id="UP001454036">
    <property type="component" value="Unassembled WGS sequence"/>
</dbReference>
<name>A0AAV3QB50_LITER</name>
<evidence type="ECO:0000313" key="2">
    <source>
        <dbReference type="Proteomes" id="UP001454036"/>
    </source>
</evidence>
<proteinExistence type="predicted"/>
<evidence type="ECO:0000313" key="1">
    <source>
        <dbReference type="EMBL" id="GAA0161004.1"/>
    </source>
</evidence>
<gene>
    <name evidence="1" type="ORF">LIER_39147</name>
</gene>
<comment type="caution">
    <text evidence="1">The sequence shown here is derived from an EMBL/GenBank/DDBJ whole genome shotgun (WGS) entry which is preliminary data.</text>
</comment>
<evidence type="ECO:0008006" key="3">
    <source>
        <dbReference type="Google" id="ProtNLM"/>
    </source>
</evidence>
<protein>
    <recommendedName>
        <fullName evidence="3">Polyprotein</fullName>
    </recommendedName>
</protein>
<dbReference type="AlphaFoldDB" id="A0AAV3QB50"/>
<accession>A0AAV3QB50</accession>